<evidence type="ECO:0000313" key="5">
    <source>
        <dbReference type="Proteomes" id="UP001187315"/>
    </source>
</evidence>
<feature type="domain" description="C-type lectin" evidence="3">
    <location>
        <begin position="1195"/>
        <end position="1310"/>
    </location>
</feature>
<dbReference type="SUPFAM" id="SSF56436">
    <property type="entry name" value="C-type lectin-like"/>
    <property type="match status" value="16"/>
</dbReference>
<dbReference type="InterPro" id="IPR018378">
    <property type="entry name" value="C-type_lectin_CS"/>
</dbReference>
<name>A0AA88S3S5_TACVA</name>
<keyword evidence="2" id="KW-0732">Signal</keyword>
<keyword evidence="1" id="KW-1015">Disulfide bond</keyword>
<feature type="domain" description="C-type lectin" evidence="3">
    <location>
        <begin position="1920"/>
        <end position="2048"/>
    </location>
</feature>
<feature type="domain" description="C-type lectin" evidence="3">
    <location>
        <begin position="774"/>
        <end position="888"/>
    </location>
</feature>
<feature type="signal peptide" evidence="2">
    <location>
        <begin position="1"/>
        <end position="28"/>
    </location>
</feature>
<dbReference type="PROSITE" id="PS50041">
    <property type="entry name" value="C_TYPE_LECTIN_2"/>
    <property type="match status" value="16"/>
</dbReference>
<feature type="domain" description="C-type lectin" evidence="3">
    <location>
        <begin position="1695"/>
        <end position="1801"/>
    </location>
</feature>
<dbReference type="PANTHER" id="PTHR45784:SF3">
    <property type="entry name" value="C-TYPE LECTIN DOMAIN FAMILY 4 MEMBER K-LIKE-RELATED"/>
    <property type="match status" value="1"/>
</dbReference>
<feature type="domain" description="C-type lectin" evidence="3">
    <location>
        <begin position="1074"/>
        <end position="1190"/>
    </location>
</feature>
<dbReference type="PANTHER" id="PTHR45784">
    <property type="entry name" value="C-TYPE LECTIN DOMAIN FAMILY 20 MEMBER A-RELATED"/>
    <property type="match status" value="1"/>
</dbReference>
<feature type="domain" description="C-type lectin" evidence="3">
    <location>
        <begin position="1564"/>
        <end position="1685"/>
    </location>
</feature>
<accession>A0AA88S3S5</accession>
<feature type="domain" description="C-type lectin" evidence="3">
    <location>
        <begin position="26"/>
        <end position="148"/>
    </location>
</feature>
<dbReference type="Pfam" id="PF00059">
    <property type="entry name" value="Lectin_C"/>
    <property type="match status" value="16"/>
</dbReference>
<dbReference type="SMART" id="SM00034">
    <property type="entry name" value="CLECT"/>
    <property type="match status" value="16"/>
</dbReference>
<organism evidence="4 5">
    <name type="scientific">Tachysurus vachellii</name>
    <name type="common">Darkbarbel catfish</name>
    <name type="synonym">Pelteobagrus vachellii</name>
    <dbReference type="NCBI Taxonomy" id="175792"/>
    <lineage>
        <taxon>Eukaryota</taxon>
        <taxon>Metazoa</taxon>
        <taxon>Chordata</taxon>
        <taxon>Craniata</taxon>
        <taxon>Vertebrata</taxon>
        <taxon>Euteleostomi</taxon>
        <taxon>Actinopterygii</taxon>
        <taxon>Neopterygii</taxon>
        <taxon>Teleostei</taxon>
        <taxon>Ostariophysi</taxon>
        <taxon>Siluriformes</taxon>
        <taxon>Bagridae</taxon>
        <taxon>Tachysurus</taxon>
    </lineage>
</organism>
<evidence type="ECO:0000259" key="3">
    <source>
        <dbReference type="PROSITE" id="PS50041"/>
    </source>
</evidence>
<dbReference type="InterPro" id="IPR016186">
    <property type="entry name" value="C-type_lectin-like/link_sf"/>
</dbReference>
<feature type="domain" description="C-type lectin" evidence="3">
    <location>
        <begin position="526"/>
        <end position="647"/>
    </location>
</feature>
<feature type="domain" description="C-type lectin" evidence="3">
    <location>
        <begin position="890"/>
        <end position="1010"/>
    </location>
</feature>
<comment type="caution">
    <text evidence="4">The sequence shown here is derived from an EMBL/GenBank/DDBJ whole genome shotgun (WGS) entry which is preliminary data.</text>
</comment>
<gene>
    <name evidence="4" type="ORF">Q7C36_018546</name>
</gene>
<feature type="domain" description="C-type lectin" evidence="3">
    <location>
        <begin position="158"/>
        <end position="269"/>
    </location>
</feature>
<feature type="domain" description="C-type lectin" evidence="3">
    <location>
        <begin position="1316"/>
        <end position="1435"/>
    </location>
</feature>
<dbReference type="EMBL" id="JAVHJS010000019">
    <property type="protein sequence ID" value="KAK2827620.1"/>
    <property type="molecule type" value="Genomic_DNA"/>
</dbReference>
<feature type="domain" description="C-type lectin" evidence="3">
    <location>
        <begin position="1444"/>
        <end position="1560"/>
    </location>
</feature>
<proteinExistence type="predicted"/>
<dbReference type="PROSITE" id="PS00615">
    <property type="entry name" value="C_TYPE_LECTIN_1"/>
    <property type="match status" value="4"/>
</dbReference>
<feature type="chain" id="PRO_5041712124" description="C-type lectin domain-containing protein" evidence="2">
    <location>
        <begin position="29"/>
        <end position="2103"/>
    </location>
</feature>
<dbReference type="InterPro" id="IPR016187">
    <property type="entry name" value="CTDL_fold"/>
</dbReference>
<protein>
    <recommendedName>
        <fullName evidence="3">C-type lectin domain-containing protein</fullName>
    </recommendedName>
</protein>
<evidence type="ECO:0000256" key="2">
    <source>
        <dbReference type="SAM" id="SignalP"/>
    </source>
</evidence>
<dbReference type="Gene3D" id="3.10.100.10">
    <property type="entry name" value="Mannose-Binding Protein A, subunit A"/>
    <property type="match status" value="16"/>
</dbReference>
<reference evidence="4" key="1">
    <citation type="submission" date="2023-08" db="EMBL/GenBank/DDBJ databases">
        <title>Pelteobagrus vachellii genome.</title>
        <authorList>
            <person name="Liu H."/>
        </authorList>
    </citation>
    <scope>NUCLEOTIDE SEQUENCE</scope>
    <source>
        <strain evidence="4">PRFRI_2022a</strain>
        <tissue evidence="4">Muscle</tissue>
    </source>
</reference>
<evidence type="ECO:0000256" key="1">
    <source>
        <dbReference type="ARBA" id="ARBA00023157"/>
    </source>
</evidence>
<keyword evidence="5" id="KW-1185">Reference proteome</keyword>
<evidence type="ECO:0000313" key="4">
    <source>
        <dbReference type="EMBL" id="KAK2827620.1"/>
    </source>
</evidence>
<feature type="domain" description="C-type lectin" evidence="3">
    <location>
        <begin position="402"/>
        <end position="518"/>
    </location>
</feature>
<feature type="domain" description="C-type lectin" evidence="3">
    <location>
        <begin position="274"/>
        <end position="393"/>
    </location>
</feature>
<dbReference type="InterPro" id="IPR001304">
    <property type="entry name" value="C-type_lectin-like"/>
</dbReference>
<dbReference type="Proteomes" id="UP001187315">
    <property type="component" value="Unassembled WGS sequence"/>
</dbReference>
<feature type="domain" description="C-type lectin" evidence="3">
    <location>
        <begin position="1806"/>
        <end position="1925"/>
    </location>
</feature>
<feature type="domain" description="C-type lectin" evidence="3">
    <location>
        <begin position="657"/>
        <end position="764"/>
    </location>
</feature>
<sequence length="2103" mass="248357">MTQGEITIRSMFHLLLFLGFCTTGVCRSRQYHFINENKTWAEAQRYCRENYIDLASIDNAKEELDLFKTVDIRNYSPVWLGLYDDLNSWKWSLDDDDAFYQEGDTSFRNWYIHKPGNWYESRLCTVLWGFNGIWQETHCSDVRPFVCFDGRVNTSERYVVVNQYMNWSEAQRYCREHYTDLTSVRNETENMKLRSLLHNYFDYYTAIWIGLYRTRSWSDRSNSSFSYWKPGQPDNYDQNEYCTAVSFNITDSGKWTDENCNQTIPFFCYRMSLSSSRVYRFVNIIRNWTEAQMYCRENYTDLATIENMGEMNKLLNAVNNSYSGLAWIGLYDDPDSWRWSLDDEDFYSEGEKMFTGWYHEPNNYNGKELCVFIRSDGKWDDGDCNNSMTFICYDGRNVTEGYIWVNQYMSWAEAQHYCRQRYTDLASVRNQADNKKILNLTGGSSAWIGLYRTRLWSDQHESTYENWRPASPYIPEQPDNGLYVFREQGNQHCTAVSLGDSGQWTDEDCLATLPFICYNKFCTGSLCTHQYHLLTDNKTWTEAQTYCRVNYTDLATINNMEDIGRMLDTAHGTYSGLAWIGLYDDLNSWKWSLDDDLFYKEGERSFRNWFQYKQRNWFGNSLCVYFSGVDAIWWGASCYTTMPFICFDGRENASEKYVLIYQYLNWTEAQRYCREHYTDLTSVRNKAENLKIKSVLYNNDYSSDVWIGLYDTRSWSDKSNSSFSNWNTGQPDNFGGNEYCTAVFTTSGKWTDEDCGQTFPFFCYSSMSSIFHQYYFVNENKTWSEAQRYCREIHRDLATIDNMEEMISLLNTVNGSYTGLAWIGLYDNLDDWRWSLDDDAFYMEDEREFRGWYHEPNNYNGTELCVSMYNTGEWFDQQCNQRLGFVCYNGTNNTYVWISERMTWEEAQSFCRAKHTDLASVRNEPELQQILSLTHGYDVWIGLYRNRLWSDQSNSTFAYWRKATQAHVIAEPDNGLYSFGQFGNQHCTAMDSTGKWTDENCSASFPFICYSSALIGLQMKIKVKGNMLDSQIKELVMMQLQQELIRLGLSRKVTLRVTNIHKISLTGICFSRQYHFIKENKTWAEAQRYCRENYVDLASIDNAKEELDLIKMTDIRNSTKTWIGLYDDLNSWKWSLDDDSFYKDGEKSFRNWYIMKPSNWNGKSLCASMGGYNGVWQAVYCSTTLQFICFDGRINGSERYVLVNELMTWTEAQRYCREHHTDLASVRSEAEDQKIRLLYNTYNFYNSLWIGLYRTRSWSDRSNSSFSYWKPGQPDNYDQNEYCTAVSFNITDSGKWTDENCNQTIPFFCYRTMSSTSSRVYYFVTKNKTWTEAQMYCRENYTDLATIENMGEMNKLLNAVNNSYSGLAWIGLYDDPDSWRWSLDDEGFYSEGEMMFTGWYHEPNNYNGKELCVFILSDGKWADGDCSNYMTFICYDGRNVTEGYIWVNQYMSWAEAQHYCRQRYTDLASVRNQADNKKFLNLTGGSSAWIGLYRTRLWSDQHESTYENWRPASPYIPEQPDNGLYVFWEQGNQHCTAVSLGDSGLWTDEDCLATLPFICYNRSLCTHQYHLVTDNKTWTEAQTYCRVNYTDLATITNMEDIGRLLDTVHATYSGLAWIGLYDDLNSWKWSLDDDLLYKERERSFSNWYIGKPMHWFGHSMCVYFSGFDATWWEAPCYYMMPFICFDGRRNATERYIFVHQYLSWTDAQRYCKEIYTDLISVRNKAENDRIRSLLHHYYLYNVWIGLYRTSYWSDKSNSSFSNWNPGQPDNSGQNEHCTAFLTKSGTWTDEICGKTFPFFCYRTTSFVPHEYHFINKNKTWTEAQRYCRENYTDLATTDNMEDVNTLLNTVNGSYLGLAWIGLYGDLGSWRWSLDDDTFYKEGERDFRGWYQEPNNYNGKELCVSMRYTGEWFDQQCTQILGFVCYNGTNNEYVWVYLRKTWQDAQSFCRAYHTDLASVRNETELRSILSVMQGDYAVWIGLYRSRLWSDHSNSTFTYWRPEIQGYYISEPDNGLYVYGLPGSQQCTSMDSTGKWTDENCFEIFPFLCYSGVVIGLQIKIKVQGNMQESQVKELVLMQFQQEFIRLGMSKNIKMRVRNIRKIGP</sequence>